<sequence length="133" mass="13644">MAAALLLGGCGQAGPGDDADPAAPPVSPAEAMKRWVDGATDGRTRIPCAMGRDAPLAEDCRIETVEDAQGRVFILSRPDGGFRRVRLDADGTLAAADGAIEPRTARSGSAVAILFGEERYALPVSALEGGRAP</sequence>
<name>A0ABR6NGF8_9SPHN</name>
<evidence type="ECO:0000313" key="1">
    <source>
        <dbReference type="EMBL" id="MBB5986360.1"/>
    </source>
</evidence>
<dbReference type="Proteomes" id="UP001138540">
    <property type="component" value="Unassembled WGS sequence"/>
</dbReference>
<reference evidence="1 2" key="1">
    <citation type="submission" date="2020-08" db="EMBL/GenBank/DDBJ databases">
        <title>Exploring microbial biodiversity for novel pathways involved in the catabolism of aromatic compounds derived from lignin.</title>
        <authorList>
            <person name="Elkins J."/>
        </authorList>
    </citation>
    <scope>NUCLEOTIDE SEQUENCE [LARGE SCALE GENOMIC DNA]</scope>
    <source>
        <strain evidence="1 2">B1D3A</strain>
    </source>
</reference>
<evidence type="ECO:0000313" key="2">
    <source>
        <dbReference type="Proteomes" id="UP001138540"/>
    </source>
</evidence>
<comment type="caution">
    <text evidence="1">The sequence shown here is derived from an EMBL/GenBank/DDBJ whole genome shotgun (WGS) entry which is preliminary data.</text>
</comment>
<protein>
    <recommendedName>
        <fullName evidence="3">Lipoprotein</fullName>
    </recommendedName>
</protein>
<dbReference type="RefSeq" id="WP_184153779.1">
    <property type="nucleotide sequence ID" value="NZ_JACHKA010000001.1"/>
</dbReference>
<organism evidence="1 2">
    <name type="scientific">Sphingobium lignivorans</name>
    <dbReference type="NCBI Taxonomy" id="2735886"/>
    <lineage>
        <taxon>Bacteria</taxon>
        <taxon>Pseudomonadati</taxon>
        <taxon>Pseudomonadota</taxon>
        <taxon>Alphaproteobacteria</taxon>
        <taxon>Sphingomonadales</taxon>
        <taxon>Sphingomonadaceae</taxon>
        <taxon>Sphingobium</taxon>
    </lineage>
</organism>
<proteinExistence type="predicted"/>
<accession>A0ABR6NGF8</accession>
<keyword evidence="2" id="KW-1185">Reference proteome</keyword>
<evidence type="ECO:0008006" key="3">
    <source>
        <dbReference type="Google" id="ProtNLM"/>
    </source>
</evidence>
<gene>
    <name evidence="1" type="ORF">HNP60_002334</name>
</gene>
<dbReference type="EMBL" id="JACHKA010000001">
    <property type="protein sequence ID" value="MBB5986360.1"/>
    <property type="molecule type" value="Genomic_DNA"/>
</dbReference>